<gene>
    <name evidence="2" type="ORF">B0H16DRAFT_1799326</name>
</gene>
<dbReference type="EMBL" id="JARKIB010000278">
    <property type="protein sequence ID" value="KAJ7717324.1"/>
    <property type="molecule type" value="Genomic_DNA"/>
</dbReference>
<name>A0AAD7HC25_9AGAR</name>
<evidence type="ECO:0000256" key="1">
    <source>
        <dbReference type="SAM" id="MobiDB-lite"/>
    </source>
</evidence>
<dbReference type="Proteomes" id="UP001215598">
    <property type="component" value="Unassembled WGS sequence"/>
</dbReference>
<accession>A0AAD7HC25</accession>
<proteinExistence type="predicted"/>
<keyword evidence="3" id="KW-1185">Reference proteome</keyword>
<feature type="region of interest" description="Disordered" evidence="1">
    <location>
        <begin position="580"/>
        <end position="599"/>
    </location>
</feature>
<comment type="caution">
    <text evidence="2">The sequence shown here is derived from an EMBL/GenBank/DDBJ whole genome shotgun (WGS) entry which is preliminary data.</text>
</comment>
<evidence type="ECO:0000313" key="2">
    <source>
        <dbReference type="EMBL" id="KAJ7717324.1"/>
    </source>
</evidence>
<protein>
    <submittedName>
        <fullName evidence="2">Uncharacterized protein</fullName>
    </submittedName>
</protein>
<sequence>MANEYQVAREIQDAFLRTCNPHPLYHDATARLPDYTPGCSSLYITDQQSWTLLLNATARQEILAHRHILIKGLTNILDLGIDSFDLMGIPRERALNMEDMALRTAQTPGSITTTAEQFLSEAMSEDGLVLRTKPLPMHLATAIEDPLGLLDLNMSDAALTNTQSLTGCQYGGPNGPNPLLYMKWATAACAGVSTPVYCERFATVMSVKAGKEMIYLSSEKMDQINALDNWRPGASLATDRQFEGVTVEAGDVIVIRPNSLCFGITREPSLKWVRNFHATATILDSIWAHIHTSLVDIPLPHPHYRDAPLLFIQIQAYWWTNIKLLLTGKTLGWYTSIHMPNIQSWSGLLRVLCVGNIILMLEAVDLPNYLAVELEERRQQATFRKQIEIAATNFANFRAVFIAMHVVGENDFVVDIATHIFEESVLFLATAIYFYAKNHVEEEYLSELQKKLEAALELHSGPLAFIHGLVHWFYRYYFLINPRSLLEIPGLPSVPTSGSGWISSLFQNNGSRVKAPPADHKIVVTPAADHKIAVTEVYFTHTVTQTVDAEGPKHLFATPVYETSIGKGPPQLQETKAIEPETTDAATLKLQETKDVQIE</sequence>
<reference evidence="2" key="1">
    <citation type="submission" date="2023-03" db="EMBL/GenBank/DDBJ databases">
        <title>Massive genome expansion in bonnet fungi (Mycena s.s.) driven by repeated elements and novel gene families across ecological guilds.</title>
        <authorList>
            <consortium name="Lawrence Berkeley National Laboratory"/>
            <person name="Harder C.B."/>
            <person name="Miyauchi S."/>
            <person name="Viragh M."/>
            <person name="Kuo A."/>
            <person name="Thoen E."/>
            <person name="Andreopoulos B."/>
            <person name="Lu D."/>
            <person name="Skrede I."/>
            <person name="Drula E."/>
            <person name="Henrissat B."/>
            <person name="Morin E."/>
            <person name="Kohler A."/>
            <person name="Barry K."/>
            <person name="LaButti K."/>
            <person name="Morin E."/>
            <person name="Salamov A."/>
            <person name="Lipzen A."/>
            <person name="Mereny Z."/>
            <person name="Hegedus B."/>
            <person name="Baldrian P."/>
            <person name="Stursova M."/>
            <person name="Weitz H."/>
            <person name="Taylor A."/>
            <person name="Grigoriev I.V."/>
            <person name="Nagy L.G."/>
            <person name="Martin F."/>
            <person name="Kauserud H."/>
        </authorList>
    </citation>
    <scope>NUCLEOTIDE SEQUENCE</scope>
    <source>
        <strain evidence="2">CBHHK182m</strain>
    </source>
</reference>
<dbReference type="AlphaFoldDB" id="A0AAD7HC25"/>
<evidence type="ECO:0000313" key="3">
    <source>
        <dbReference type="Proteomes" id="UP001215598"/>
    </source>
</evidence>
<organism evidence="2 3">
    <name type="scientific">Mycena metata</name>
    <dbReference type="NCBI Taxonomy" id="1033252"/>
    <lineage>
        <taxon>Eukaryota</taxon>
        <taxon>Fungi</taxon>
        <taxon>Dikarya</taxon>
        <taxon>Basidiomycota</taxon>
        <taxon>Agaricomycotina</taxon>
        <taxon>Agaricomycetes</taxon>
        <taxon>Agaricomycetidae</taxon>
        <taxon>Agaricales</taxon>
        <taxon>Marasmiineae</taxon>
        <taxon>Mycenaceae</taxon>
        <taxon>Mycena</taxon>
    </lineage>
</organism>